<evidence type="ECO:0000256" key="9">
    <source>
        <dbReference type="ARBA" id="ARBA00022840"/>
    </source>
</evidence>
<dbReference type="InterPro" id="IPR008271">
    <property type="entry name" value="Ser/Thr_kinase_AS"/>
</dbReference>
<dbReference type="PROSITE" id="PS00108">
    <property type="entry name" value="PROTEIN_KINASE_ST"/>
    <property type="match status" value="1"/>
</dbReference>
<keyword evidence="8" id="KW-0418">Kinase</keyword>
<evidence type="ECO:0000256" key="6">
    <source>
        <dbReference type="ARBA" id="ARBA00022729"/>
    </source>
</evidence>
<dbReference type="InterPro" id="IPR011009">
    <property type="entry name" value="Kinase-like_dom_sf"/>
</dbReference>
<dbReference type="FunFam" id="1.10.510.10:FF:000146">
    <property type="entry name" value="LRR receptor-like serine/threonine-protein kinase IOS1"/>
    <property type="match status" value="1"/>
</dbReference>
<evidence type="ECO:0000256" key="7">
    <source>
        <dbReference type="ARBA" id="ARBA00022741"/>
    </source>
</evidence>
<dbReference type="SMART" id="SM00220">
    <property type="entry name" value="S_TKc"/>
    <property type="match status" value="1"/>
</dbReference>
<keyword evidence="10" id="KW-1133">Transmembrane helix</keyword>
<dbReference type="PROSITE" id="PS50011">
    <property type="entry name" value="PROTEIN_KINASE_DOM"/>
    <property type="match status" value="1"/>
</dbReference>
<dbReference type="Proteomes" id="UP000467841">
    <property type="component" value="Unassembled WGS sequence"/>
</dbReference>
<keyword evidence="7" id="KW-0547">Nucleotide-binding</keyword>
<evidence type="ECO:0000256" key="2">
    <source>
        <dbReference type="ARBA" id="ARBA00022527"/>
    </source>
</evidence>
<reference evidence="14" key="1">
    <citation type="submission" date="2020-01" db="EMBL/GenBank/DDBJ databases">
        <authorList>
            <person name="Mishra B."/>
        </authorList>
    </citation>
    <scope>NUCLEOTIDE SEQUENCE [LARGE SCALE GENOMIC DNA]</scope>
</reference>
<comment type="subcellular location">
    <subcellularLocation>
        <location evidence="1">Membrane</location>
        <topology evidence="1">Single-pass membrane protein</topology>
    </subcellularLocation>
</comment>
<dbReference type="OrthoDB" id="1034669at2759"/>
<keyword evidence="12" id="KW-0675">Receptor</keyword>
<keyword evidence="2" id="KW-0723">Serine/threonine-protein kinase</keyword>
<dbReference type="GO" id="GO:0016020">
    <property type="term" value="C:membrane"/>
    <property type="evidence" value="ECO:0007669"/>
    <property type="project" value="UniProtKB-SubCell"/>
</dbReference>
<dbReference type="GO" id="GO:0004674">
    <property type="term" value="F:protein serine/threonine kinase activity"/>
    <property type="evidence" value="ECO:0007669"/>
    <property type="project" value="UniProtKB-KW"/>
</dbReference>
<proteinExistence type="predicted"/>
<keyword evidence="5" id="KW-0812">Transmembrane</keyword>
<evidence type="ECO:0000256" key="11">
    <source>
        <dbReference type="ARBA" id="ARBA00023136"/>
    </source>
</evidence>
<keyword evidence="9" id="KW-0067">ATP-binding</keyword>
<dbReference type="AlphaFoldDB" id="A0A6D2HNL2"/>
<dbReference type="SUPFAM" id="SSF56112">
    <property type="entry name" value="Protein kinase-like (PK-like)"/>
    <property type="match status" value="1"/>
</dbReference>
<dbReference type="InterPro" id="IPR000719">
    <property type="entry name" value="Prot_kinase_dom"/>
</dbReference>
<accession>A0A6D2HNL2</accession>
<evidence type="ECO:0000256" key="3">
    <source>
        <dbReference type="ARBA" id="ARBA00022553"/>
    </source>
</evidence>
<name>A0A6D2HNL2_9BRAS</name>
<evidence type="ECO:0000313" key="14">
    <source>
        <dbReference type="EMBL" id="CAA7017652.1"/>
    </source>
</evidence>
<protein>
    <recommendedName>
        <fullName evidence="13">Protein kinase domain-containing protein</fullName>
    </recommendedName>
</protein>
<dbReference type="Gene3D" id="1.10.510.10">
    <property type="entry name" value="Transferase(Phosphotransferase) domain 1"/>
    <property type="match status" value="1"/>
</dbReference>
<keyword evidence="6" id="KW-0732">Signal</keyword>
<dbReference type="Gene3D" id="3.80.10.10">
    <property type="entry name" value="Ribonuclease Inhibitor"/>
    <property type="match status" value="1"/>
</dbReference>
<dbReference type="GO" id="GO:0005524">
    <property type="term" value="F:ATP binding"/>
    <property type="evidence" value="ECO:0007669"/>
    <property type="project" value="UniProtKB-KW"/>
</dbReference>
<organism evidence="14 15">
    <name type="scientific">Microthlaspi erraticum</name>
    <dbReference type="NCBI Taxonomy" id="1685480"/>
    <lineage>
        <taxon>Eukaryota</taxon>
        <taxon>Viridiplantae</taxon>
        <taxon>Streptophyta</taxon>
        <taxon>Embryophyta</taxon>
        <taxon>Tracheophyta</taxon>
        <taxon>Spermatophyta</taxon>
        <taxon>Magnoliopsida</taxon>
        <taxon>eudicotyledons</taxon>
        <taxon>Gunneridae</taxon>
        <taxon>Pentapetalae</taxon>
        <taxon>rosids</taxon>
        <taxon>malvids</taxon>
        <taxon>Brassicales</taxon>
        <taxon>Brassicaceae</taxon>
        <taxon>Coluteocarpeae</taxon>
        <taxon>Microthlaspi</taxon>
    </lineage>
</organism>
<keyword evidence="11" id="KW-0472">Membrane</keyword>
<dbReference type="InterPro" id="IPR032675">
    <property type="entry name" value="LRR_dom_sf"/>
</dbReference>
<dbReference type="PANTHER" id="PTHR45631">
    <property type="entry name" value="OS07G0107800 PROTEIN-RELATED"/>
    <property type="match status" value="1"/>
</dbReference>
<dbReference type="Pfam" id="PF12819">
    <property type="entry name" value="Malectin_like"/>
    <property type="match status" value="1"/>
</dbReference>
<evidence type="ECO:0000256" key="1">
    <source>
        <dbReference type="ARBA" id="ARBA00004167"/>
    </source>
</evidence>
<dbReference type="InterPro" id="IPR024788">
    <property type="entry name" value="Malectin-like_Carb-bd_dom"/>
</dbReference>
<sequence>MSFKGFISLDCGLPPNESPYDEPSTGLTFSSDHDYIQSGKGGRIGKEWEYNYKQCNMLRFFPDGIRNCYNLTVKEGTNYLVRTGFAYGNYDGLNIYPRFNIYVGPNLWTMVYAARQREFEIIHMARSNSLDICLVKTGTTTPIISILELRPLRNDSYSTRTGSLQLVQRQFKKSRDLRYPPDAYDRQWKSYLEYGEIEINTTLTVDVSNPFGLPDLIAMSAAIPENASNGLTFTWSPEKPSDKHLVYLHFAEIQDLQANDTREFDILSEEVITYPAYSPKKLQVDTLVNTSPKKCRDYPCVWKLVRTPRSTLPPLFNAVEVYKVVEFPYSETYSSDVAAMKNIQAAYGLSIISWQGDPCVPELLKWKGVECSYTDKSIPPRIIALDLPSRGISGIIAPDLQNFTELQRFIGEYGASTLNWGSRLNIAADIAQGLEYLHSGCRPPLVHRDVKTTNIIIDEHFHAKLVDFGLSRSFQTEGETHISTILAGTPGYLDPEYNRTNWLTEKSDVYSFGIVLLEIITNQPVIDQKRENPHIAEWMGFMLTKGGIENIVDPSLVGDYDSRSMWKVLELAMSCVNPSSIGRPNMSHIVHQLKECLVYENSKKGASTEVESKSSFEQSMDFAAET</sequence>
<evidence type="ECO:0000256" key="8">
    <source>
        <dbReference type="ARBA" id="ARBA00022777"/>
    </source>
</evidence>
<evidence type="ECO:0000313" key="15">
    <source>
        <dbReference type="Proteomes" id="UP000467841"/>
    </source>
</evidence>
<comment type="caution">
    <text evidence="14">The sequence shown here is derived from an EMBL/GenBank/DDBJ whole genome shotgun (WGS) entry which is preliminary data.</text>
</comment>
<feature type="domain" description="Protein kinase" evidence="13">
    <location>
        <begin position="301"/>
        <end position="597"/>
    </location>
</feature>
<gene>
    <name evidence="14" type="ORF">MERR_LOCUS4887</name>
</gene>
<keyword evidence="15" id="KW-1185">Reference proteome</keyword>
<dbReference type="PANTHER" id="PTHR45631:SF97">
    <property type="entry name" value="LEUCINE-RICH REPEAT PROTEIN KINASE FAMILY PROTEIN"/>
    <property type="match status" value="1"/>
</dbReference>
<evidence type="ECO:0000256" key="12">
    <source>
        <dbReference type="ARBA" id="ARBA00023170"/>
    </source>
</evidence>
<keyword evidence="4" id="KW-0808">Transferase</keyword>
<evidence type="ECO:0000259" key="13">
    <source>
        <dbReference type="PROSITE" id="PS50011"/>
    </source>
</evidence>
<evidence type="ECO:0000256" key="4">
    <source>
        <dbReference type="ARBA" id="ARBA00022679"/>
    </source>
</evidence>
<dbReference type="EMBL" id="CACVBM020000333">
    <property type="protein sequence ID" value="CAA7017652.1"/>
    <property type="molecule type" value="Genomic_DNA"/>
</dbReference>
<dbReference type="Pfam" id="PF00069">
    <property type="entry name" value="Pkinase"/>
    <property type="match status" value="1"/>
</dbReference>
<keyword evidence="3" id="KW-0597">Phosphoprotein</keyword>
<evidence type="ECO:0000256" key="10">
    <source>
        <dbReference type="ARBA" id="ARBA00022989"/>
    </source>
</evidence>
<evidence type="ECO:0000256" key="5">
    <source>
        <dbReference type="ARBA" id="ARBA00022692"/>
    </source>
</evidence>